<dbReference type="Gene3D" id="3.10.180.10">
    <property type="entry name" value="2,3-Dihydroxybiphenyl 1,2-Dioxygenase, domain 1"/>
    <property type="match status" value="1"/>
</dbReference>
<dbReference type="InterPro" id="IPR028973">
    <property type="entry name" value="PhnB-like"/>
</dbReference>
<protein>
    <submittedName>
        <fullName evidence="2">VOC family protein</fullName>
    </submittedName>
</protein>
<evidence type="ECO:0000313" key="3">
    <source>
        <dbReference type="Proteomes" id="UP000274117"/>
    </source>
</evidence>
<evidence type="ECO:0000259" key="1">
    <source>
        <dbReference type="Pfam" id="PF06983"/>
    </source>
</evidence>
<dbReference type="CDD" id="cd06588">
    <property type="entry name" value="PhnB_like"/>
    <property type="match status" value="1"/>
</dbReference>
<dbReference type="AlphaFoldDB" id="A0A426TGN5"/>
<proteinExistence type="predicted"/>
<accession>A0A426TGN5</accession>
<comment type="caution">
    <text evidence="2">The sequence shown here is derived from an EMBL/GenBank/DDBJ whole genome shotgun (WGS) entry which is preliminary data.</text>
</comment>
<dbReference type="EMBL" id="RSDO01000004">
    <property type="protein sequence ID" value="RRR54196.1"/>
    <property type="molecule type" value="Genomic_DNA"/>
</dbReference>
<reference evidence="2 3" key="1">
    <citation type="submission" date="2018-11" db="EMBL/GenBank/DDBJ databases">
        <authorList>
            <person name="Stevens M.J."/>
            <person name="Cernela N."/>
            <person name="Spoerry Serrano N."/>
            <person name="Schmitt S."/>
            <person name="Schrenzel J."/>
            <person name="Stephan R."/>
        </authorList>
    </citation>
    <scope>NUCLEOTIDE SEQUENCE [LARGE SCALE GENOMIC DNA]</scope>
    <source>
        <strain evidence="2 3">PP422</strain>
    </source>
</reference>
<dbReference type="PANTHER" id="PTHR33990:SF1">
    <property type="entry name" value="PROTEIN YJDN"/>
    <property type="match status" value="1"/>
</dbReference>
<dbReference type="SUPFAM" id="SSF54593">
    <property type="entry name" value="Glyoxalase/Bleomycin resistance protein/Dihydroxybiphenyl dioxygenase"/>
    <property type="match status" value="1"/>
</dbReference>
<organism evidence="2 3">
    <name type="scientific">Streptococcus suis</name>
    <dbReference type="NCBI Taxonomy" id="1307"/>
    <lineage>
        <taxon>Bacteria</taxon>
        <taxon>Bacillati</taxon>
        <taxon>Bacillota</taxon>
        <taxon>Bacilli</taxon>
        <taxon>Lactobacillales</taxon>
        <taxon>Streptococcaceae</taxon>
        <taxon>Streptococcus</taxon>
    </lineage>
</organism>
<dbReference type="Proteomes" id="UP000274117">
    <property type="component" value="Unassembled WGS sequence"/>
</dbReference>
<evidence type="ECO:0000313" key="2">
    <source>
        <dbReference type="EMBL" id="RRR54196.1"/>
    </source>
</evidence>
<dbReference type="Pfam" id="PF06983">
    <property type="entry name" value="3-dmu-9_3-mt"/>
    <property type="match status" value="1"/>
</dbReference>
<dbReference type="PANTHER" id="PTHR33990">
    <property type="entry name" value="PROTEIN YJDN-RELATED"/>
    <property type="match status" value="1"/>
</dbReference>
<name>A0A426TGN5_STRSU</name>
<sequence length="136" mass="15453">MIQALEINLVTNGNGVEAVQFYQDALQAEVCNLKKWADFVHPCPKEHEHLLLSAELVVGEHRLMISDENPAFEYRQGYNVSASIVVDTADNARRIYEKLSRDARKIIAEYQETPWAPAYANLEDQFGICWQIMVGA</sequence>
<gene>
    <name evidence="2" type="ORF">EI998_02640</name>
</gene>
<dbReference type="InterPro" id="IPR029068">
    <property type="entry name" value="Glyas_Bleomycin-R_OHBP_Dase"/>
</dbReference>
<reference evidence="2 3" key="2">
    <citation type="submission" date="2018-12" db="EMBL/GenBank/DDBJ databases">
        <title>Whole-genome sequences of fifteen clinical Streptococcus suis strains isolated from pigs between 2006 and 2018.</title>
        <authorList>
            <person name="Stevens M.J.A."/>
            <person name="Cernela N."/>
            <person name="Spoerry Serrano N."/>
            <person name="Schmitt S."/>
            <person name="Schrenzel J."/>
            <person name="Stephan R."/>
        </authorList>
    </citation>
    <scope>NUCLEOTIDE SEQUENCE [LARGE SCALE GENOMIC DNA]</scope>
    <source>
        <strain evidence="2 3">PP422</strain>
    </source>
</reference>
<feature type="domain" description="PhnB-like" evidence="1">
    <location>
        <begin position="8"/>
        <end position="133"/>
    </location>
</feature>